<reference evidence="2" key="2">
    <citation type="submission" date="2023-04" db="EMBL/GenBank/DDBJ databases">
        <authorList>
            <person name="Bruccoleri R.E."/>
            <person name="Oakeley E.J."/>
            <person name="Faust A.-M."/>
            <person name="Dessus-Babus S."/>
            <person name="Altorfer M."/>
            <person name="Burckhardt D."/>
            <person name="Oertli M."/>
            <person name="Naumann U."/>
            <person name="Petersen F."/>
            <person name="Wong J."/>
        </authorList>
    </citation>
    <scope>NUCLEOTIDE SEQUENCE</scope>
    <source>
        <strain evidence="2">GSM-AAB239-AS_SAM_17_03QT</strain>
        <tissue evidence="2">Leaf</tissue>
    </source>
</reference>
<comment type="caution">
    <text evidence="2">The sequence shown here is derived from an EMBL/GenBank/DDBJ whole genome shotgun (WGS) entry which is preliminary data.</text>
</comment>
<feature type="compositionally biased region" description="Basic residues" evidence="1">
    <location>
        <begin position="97"/>
        <end position="109"/>
    </location>
</feature>
<sequence>MKKQVGAGAPLLASPPSPPGGAWFGWPAGLLGSAGPLILLLPIGGSPLSTLSPGWPPTAWLPPLWPLPHFAGLPPPWGASFSASGLLPSPLPLSPRRCPRRPRRRRARRWPPPAPAARPGVLGPLPESSPARSPPSGPSPPRPDPLPPRPVAAPSPPRLLLRSPPSPCSGPRRLRPPSAPWVAAGPPTLPPSSALGPAGGPLLLHRRLGPLAGARDGGFSPTPLGSCAHLGTRSAPISGGGRAVPAPRRSLRSPAFPSPLSSPLPFLTFSR</sequence>
<feature type="compositionally biased region" description="Low complexity" evidence="1">
    <location>
        <begin position="117"/>
        <end position="131"/>
    </location>
</feature>
<accession>A0AAX6F213</accession>
<dbReference type="AlphaFoldDB" id="A0AAX6F213"/>
<feature type="compositionally biased region" description="Low complexity" evidence="1">
    <location>
        <begin position="191"/>
        <end position="214"/>
    </location>
</feature>
<dbReference type="EMBL" id="JANAVB010032616">
    <property type="protein sequence ID" value="KAJ6810354.1"/>
    <property type="molecule type" value="Genomic_DNA"/>
</dbReference>
<feature type="compositionally biased region" description="Pro residues" evidence="1">
    <location>
        <begin position="132"/>
        <end position="157"/>
    </location>
</feature>
<feature type="compositionally biased region" description="Low complexity" evidence="1">
    <location>
        <begin position="245"/>
        <end position="255"/>
    </location>
</feature>
<name>A0AAX6F213_IRIPA</name>
<reference evidence="2" key="1">
    <citation type="journal article" date="2023" name="GigaByte">
        <title>Genome assembly of the bearded iris, Iris pallida Lam.</title>
        <authorList>
            <person name="Bruccoleri R.E."/>
            <person name="Oakeley E.J."/>
            <person name="Faust A.M.E."/>
            <person name="Altorfer M."/>
            <person name="Dessus-Babus S."/>
            <person name="Burckhardt D."/>
            <person name="Oertli M."/>
            <person name="Naumann U."/>
            <person name="Petersen F."/>
            <person name="Wong J."/>
        </authorList>
    </citation>
    <scope>NUCLEOTIDE SEQUENCE</scope>
    <source>
        <strain evidence="2">GSM-AAB239-AS_SAM_17_03QT</strain>
    </source>
</reference>
<evidence type="ECO:0000313" key="3">
    <source>
        <dbReference type="Proteomes" id="UP001140949"/>
    </source>
</evidence>
<evidence type="ECO:0000256" key="1">
    <source>
        <dbReference type="SAM" id="MobiDB-lite"/>
    </source>
</evidence>
<dbReference type="Proteomes" id="UP001140949">
    <property type="component" value="Unassembled WGS sequence"/>
</dbReference>
<keyword evidence="3" id="KW-1185">Reference proteome</keyword>
<organism evidence="2 3">
    <name type="scientific">Iris pallida</name>
    <name type="common">Sweet iris</name>
    <dbReference type="NCBI Taxonomy" id="29817"/>
    <lineage>
        <taxon>Eukaryota</taxon>
        <taxon>Viridiplantae</taxon>
        <taxon>Streptophyta</taxon>
        <taxon>Embryophyta</taxon>
        <taxon>Tracheophyta</taxon>
        <taxon>Spermatophyta</taxon>
        <taxon>Magnoliopsida</taxon>
        <taxon>Liliopsida</taxon>
        <taxon>Asparagales</taxon>
        <taxon>Iridaceae</taxon>
        <taxon>Iridoideae</taxon>
        <taxon>Irideae</taxon>
        <taxon>Iris</taxon>
    </lineage>
</organism>
<evidence type="ECO:0000313" key="2">
    <source>
        <dbReference type="EMBL" id="KAJ6810354.1"/>
    </source>
</evidence>
<protein>
    <submittedName>
        <fullName evidence="2">Basic proline-rich protein-like</fullName>
    </submittedName>
</protein>
<feature type="region of interest" description="Disordered" evidence="1">
    <location>
        <begin position="88"/>
        <end position="271"/>
    </location>
</feature>
<proteinExistence type="predicted"/>
<gene>
    <name evidence="2" type="ORF">M6B38_159040</name>
</gene>